<comment type="caution">
    <text evidence="1">The sequence shown here is derived from an EMBL/GenBank/DDBJ whole genome shotgun (WGS) entry which is preliminary data.</text>
</comment>
<evidence type="ECO:0000313" key="1">
    <source>
        <dbReference type="EMBL" id="NIJ50904.1"/>
    </source>
</evidence>
<evidence type="ECO:0008006" key="3">
    <source>
        <dbReference type="Google" id="ProtNLM"/>
    </source>
</evidence>
<dbReference type="Proteomes" id="UP001179181">
    <property type="component" value="Unassembled WGS sequence"/>
</dbReference>
<evidence type="ECO:0000313" key="2">
    <source>
        <dbReference type="Proteomes" id="UP001179181"/>
    </source>
</evidence>
<organism evidence="1 2">
    <name type="scientific">Dyadobacter arcticus</name>
    <dbReference type="NCBI Taxonomy" id="1078754"/>
    <lineage>
        <taxon>Bacteria</taxon>
        <taxon>Pseudomonadati</taxon>
        <taxon>Bacteroidota</taxon>
        <taxon>Cytophagia</taxon>
        <taxon>Cytophagales</taxon>
        <taxon>Spirosomataceae</taxon>
        <taxon>Dyadobacter</taxon>
    </lineage>
</organism>
<name>A0ABX0UFS1_9BACT</name>
<keyword evidence="2" id="KW-1185">Reference proteome</keyword>
<gene>
    <name evidence="1" type="ORF">FHS68_000060</name>
</gene>
<proteinExistence type="predicted"/>
<dbReference type="EMBL" id="JAASQJ010000001">
    <property type="protein sequence ID" value="NIJ50904.1"/>
    <property type="molecule type" value="Genomic_DNA"/>
</dbReference>
<dbReference type="RefSeq" id="WP_167266014.1">
    <property type="nucleotide sequence ID" value="NZ_JAASQJ010000001.1"/>
</dbReference>
<reference evidence="1 2" key="1">
    <citation type="submission" date="2020-03" db="EMBL/GenBank/DDBJ databases">
        <title>Genomic Encyclopedia of Type Strains, Phase IV (KMG-IV): sequencing the most valuable type-strain genomes for metagenomic binning, comparative biology and taxonomic classification.</title>
        <authorList>
            <person name="Goeker M."/>
        </authorList>
    </citation>
    <scope>NUCLEOTIDE SEQUENCE [LARGE SCALE GENOMIC DNA]</scope>
    <source>
        <strain evidence="1 2">DSM 102865</strain>
    </source>
</reference>
<protein>
    <recommendedName>
        <fullName evidence="3">Antitoxin Phd_YefM, type II toxin-antitoxin system</fullName>
    </recommendedName>
</protein>
<accession>A0ABX0UFS1</accession>
<sequence>MNLQAQIIKESGVPKFALLPIERYEMLLSELSDFESIEDLADYLKAIKVKAETTQWHSLEAVKAELGL</sequence>